<dbReference type="Gene3D" id="2.40.50.100">
    <property type="match status" value="1"/>
</dbReference>
<dbReference type="Pfam" id="PF25917">
    <property type="entry name" value="BSH_RND"/>
    <property type="match status" value="1"/>
</dbReference>
<dbReference type="EMBL" id="CP022133">
    <property type="protein sequence ID" value="ASG66391.1"/>
    <property type="molecule type" value="Genomic_DNA"/>
</dbReference>
<dbReference type="Gene3D" id="1.10.287.470">
    <property type="entry name" value="Helix hairpin bin"/>
    <property type="match status" value="1"/>
</dbReference>
<dbReference type="Proteomes" id="UP000197717">
    <property type="component" value="Chromosome"/>
</dbReference>
<comment type="similarity">
    <text evidence="1">Belongs to the membrane fusion protein (MFP) (TC 8.A.1) family.</text>
</comment>
<reference evidence="6 7" key="1">
    <citation type="submission" date="2017-06" db="EMBL/GenBank/DDBJ databases">
        <title>Complete genome sequence of Idiomarina piscisalsi strain 10PY1A isolated from soil of Soudi Arabia.</title>
        <authorList>
            <person name="Kim M.-C."/>
            <person name="Jung B.K."/>
            <person name="Budiyanto F."/>
            <person name="Nzila A."/>
            <person name="Shin J.-H."/>
        </authorList>
    </citation>
    <scope>NUCLEOTIDE SEQUENCE [LARGE SCALE GENOMIC DNA]</scope>
    <source>
        <strain evidence="6 7">10PY1A</strain>
    </source>
</reference>
<feature type="domain" description="CusB-like beta-barrel" evidence="5">
    <location>
        <begin position="193"/>
        <end position="264"/>
    </location>
</feature>
<feature type="coiled-coil region" evidence="2">
    <location>
        <begin position="93"/>
        <end position="153"/>
    </location>
</feature>
<dbReference type="InterPro" id="IPR058792">
    <property type="entry name" value="Beta-barrel_RND_2"/>
</dbReference>
<evidence type="ECO:0000256" key="2">
    <source>
        <dbReference type="SAM" id="Coils"/>
    </source>
</evidence>
<dbReference type="SUPFAM" id="SSF111369">
    <property type="entry name" value="HlyD-like secretion proteins"/>
    <property type="match status" value="1"/>
</dbReference>
<dbReference type="PANTHER" id="PTHR30469">
    <property type="entry name" value="MULTIDRUG RESISTANCE PROTEIN MDTA"/>
    <property type="match status" value="1"/>
</dbReference>
<dbReference type="Gene3D" id="2.40.30.170">
    <property type="match status" value="1"/>
</dbReference>
<sequence length="352" mass="39005">MKHFLSIAVFSLCLGAYVSAAPTQAQQFGPRETLVIVEPVQFEQEKNRVEAVGTAEAARSITIYPAVGDRVVAVHFEPGEVVEEGELLVELDARRQKVALEQAQINLRDAQRTVERLRSSFERGAVPESELDNAILLRDLARVELENAKIELEDRFIRAPFEGVIGITDVEVGDRIDEQTAIATLDDRSSLLIDFKIPEAAVSLLGEGAELKVQPWRYSGQPVTAEIVELDSRIDPQTRMYRARARINNENDDFLPGTSFRTSISLAGQEFASIPEAALSWGVNSPFVWIVDGKNAKRVEVQIEQRLAGRVLVSGNIQRDDLLIVEGVQSLRDGQPIKFDRTTLDGTGELSE</sequence>
<keyword evidence="3" id="KW-0732">Signal</keyword>
<name>A0ABN5AR43_9GAMM</name>
<dbReference type="Pfam" id="PF25954">
    <property type="entry name" value="Beta-barrel_RND_2"/>
    <property type="match status" value="1"/>
</dbReference>
<evidence type="ECO:0000313" key="6">
    <source>
        <dbReference type="EMBL" id="ASG66391.1"/>
    </source>
</evidence>
<dbReference type="RefSeq" id="WP_088768762.1">
    <property type="nucleotide sequence ID" value="NZ_CP022133.1"/>
</dbReference>
<dbReference type="Gene3D" id="2.40.420.20">
    <property type="match status" value="1"/>
</dbReference>
<evidence type="ECO:0000259" key="5">
    <source>
        <dbReference type="Pfam" id="PF25954"/>
    </source>
</evidence>
<dbReference type="InterPro" id="IPR006143">
    <property type="entry name" value="RND_pump_MFP"/>
</dbReference>
<evidence type="ECO:0000256" key="1">
    <source>
        <dbReference type="ARBA" id="ARBA00009477"/>
    </source>
</evidence>
<keyword evidence="2" id="KW-0175">Coiled coil</keyword>
<organism evidence="6 7">
    <name type="scientific">Idiomarina piscisalsi</name>
    <dbReference type="NCBI Taxonomy" id="1096243"/>
    <lineage>
        <taxon>Bacteria</taxon>
        <taxon>Pseudomonadati</taxon>
        <taxon>Pseudomonadota</taxon>
        <taxon>Gammaproteobacteria</taxon>
        <taxon>Alteromonadales</taxon>
        <taxon>Idiomarinaceae</taxon>
        <taxon>Idiomarina</taxon>
    </lineage>
</organism>
<dbReference type="NCBIfam" id="TIGR01730">
    <property type="entry name" value="RND_mfp"/>
    <property type="match status" value="1"/>
</dbReference>
<feature type="signal peptide" evidence="3">
    <location>
        <begin position="1"/>
        <end position="20"/>
    </location>
</feature>
<feature type="domain" description="Multidrug resistance protein MdtA-like barrel-sandwich hybrid" evidence="4">
    <location>
        <begin position="60"/>
        <end position="180"/>
    </location>
</feature>
<evidence type="ECO:0000313" key="7">
    <source>
        <dbReference type="Proteomes" id="UP000197717"/>
    </source>
</evidence>
<protein>
    <submittedName>
        <fullName evidence="6">Efflux transporter periplasmic adaptor subunit</fullName>
    </submittedName>
</protein>
<dbReference type="InterPro" id="IPR058625">
    <property type="entry name" value="MdtA-like_BSH"/>
</dbReference>
<proteinExistence type="inferred from homology"/>
<evidence type="ECO:0000259" key="4">
    <source>
        <dbReference type="Pfam" id="PF25917"/>
    </source>
</evidence>
<dbReference type="PANTHER" id="PTHR30469:SF16">
    <property type="entry name" value="HAE1 FAMILY EFFLUX PUMP MFP COMPONENT"/>
    <property type="match status" value="1"/>
</dbReference>
<evidence type="ECO:0000256" key="3">
    <source>
        <dbReference type="SAM" id="SignalP"/>
    </source>
</evidence>
<gene>
    <name evidence="6" type="ORF">CEW91_09695</name>
</gene>
<accession>A0ABN5AR43</accession>
<feature type="chain" id="PRO_5047514856" evidence="3">
    <location>
        <begin position="21"/>
        <end position="352"/>
    </location>
</feature>
<keyword evidence="7" id="KW-1185">Reference proteome</keyword>